<dbReference type="NCBIfam" id="NF005302">
    <property type="entry name" value="PRK06833.1"/>
    <property type="match status" value="1"/>
</dbReference>
<evidence type="ECO:0000313" key="5">
    <source>
        <dbReference type="Proteomes" id="UP001314903"/>
    </source>
</evidence>
<gene>
    <name evidence="4" type="ORF">J2Z35_002347</name>
</gene>
<dbReference type="EC" id="4.1.2.17" evidence="4"/>
<proteinExistence type="predicted"/>
<evidence type="ECO:0000313" key="4">
    <source>
        <dbReference type="EMBL" id="MBP2028521.1"/>
    </source>
</evidence>
<dbReference type="PANTHER" id="PTHR22789">
    <property type="entry name" value="FUCULOSE PHOSPHATE ALDOLASE"/>
    <property type="match status" value="1"/>
</dbReference>
<dbReference type="RefSeq" id="WP_209661570.1">
    <property type="nucleotide sequence ID" value="NZ_JAGGLI010000031.1"/>
</dbReference>
<reference evidence="4 5" key="1">
    <citation type="submission" date="2021-03" db="EMBL/GenBank/DDBJ databases">
        <title>Genomic Encyclopedia of Type Strains, Phase IV (KMG-IV): sequencing the most valuable type-strain genomes for metagenomic binning, comparative biology and taxonomic classification.</title>
        <authorList>
            <person name="Goeker M."/>
        </authorList>
    </citation>
    <scope>NUCLEOTIDE SEQUENCE [LARGE SCALE GENOMIC DNA]</scope>
    <source>
        <strain evidence="4 5">DSM 27512</strain>
    </source>
</reference>
<organism evidence="4 5">
    <name type="scientific">Acetoanaerobium pronyense</name>
    <dbReference type="NCBI Taxonomy" id="1482736"/>
    <lineage>
        <taxon>Bacteria</taxon>
        <taxon>Bacillati</taxon>
        <taxon>Bacillota</taxon>
        <taxon>Clostridia</taxon>
        <taxon>Peptostreptococcales</taxon>
        <taxon>Filifactoraceae</taxon>
        <taxon>Acetoanaerobium</taxon>
    </lineage>
</organism>
<dbReference type="SMART" id="SM01007">
    <property type="entry name" value="Aldolase_II"/>
    <property type="match status" value="1"/>
</dbReference>
<name>A0ABS4KMR9_9FIRM</name>
<keyword evidence="1" id="KW-0479">Metal-binding</keyword>
<dbReference type="InterPro" id="IPR036409">
    <property type="entry name" value="Aldolase_II/adducin_N_sf"/>
</dbReference>
<dbReference type="Gene3D" id="3.40.225.10">
    <property type="entry name" value="Class II aldolase/adducin N-terminal domain"/>
    <property type="match status" value="1"/>
</dbReference>
<dbReference type="PANTHER" id="PTHR22789:SF0">
    <property type="entry name" value="3-OXO-TETRONATE 4-PHOSPHATE DECARBOXYLASE-RELATED"/>
    <property type="match status" value="1"/>
</dbReference>
<dbReference type="EMBL" id="JAGGLI010000031">
    <property type="protein sequence ID" value="MBP2028521.1"/>
    <property type="molecule type" value="Genomic_DNA"/>
</dbReference>
<accession>A0ABS4KMR9</accession>
<dbReference type="GO" id="GO:0008738">
    <property type="term" value="F:L-fuculose-phosphate aldolase activity"/>
    <property type="evidence" value="ECO:0007669"/>
    <property type="project" value="UniProtKB-EC"/>
</dbReference>
<dbReference type="Proteomes" id="UP001314903">
    <property type="component" value="Unassembled WGS sequence"/>
</dbReference>
<evidence type="ECO:0000259" key="3">
    <source>
        <dbReference type="SMART" id="SM01007"/>
    </source>
</evidence>
<comment type="caution">
    <text evidence="4">The sequence shown here is derived from an EMBL/GenBank/DDBJ whole genome shotgun (WGS) entry which is preliminary data.</text>
</comment>
<dbReference type="SUPFAM" id="SSF53639">
    <property type="entry name" value="AraD/HMP-PK domain-like"/>
    <property type="match status" value="1"/>
</dbReference>
<sequence length="212" mass="23283">MMIKEKDLIVCYGKRLIDRNLTTGSGGNISIYNREQNLIAISPSGLDYYDTKPEDIVIVDLDKNIVEGNLKPSSELDMHIIFYKNRDDINSIVHTHSKFATAISCMGWELPAVHYLIGMAGSSVGCADYALYGSKALAENALKAAGDNNAALLGNHGLIALGDDVESAFSTAEHLEFVSEIYYLTKSLGEPNIISNKDMADVMKKFGTYKYK</sequence>
<keyword evidence="5" id="KW-1185">Reference proteome</keyword>
<dbReference type="Pfam" id="PF00596">
    <property type="entry name" value="Aldolase_II"/>
    <property type="match status" value="1"/>
</dbReference>
<protein>
    <submittedName>
        <fullName evidence="4">L-fuculose-phosphate aldolase</fullName>
        <ecNumber evidence="4">4.1.2.17</ecNumber>
    </submittedName>
</protein>
<keyword evidence="2 4" id="KW-0456">Lyase</keyword>
<dbReference type="InterPro" id="IPR001303">
    <property type="entry name" value="Aldolase_II/adducin_N"/>
</dbReference>
<dbReference type="InterPro" id="IPR050197">
    <property type="entry name" value="Aldolase_class_II_sugar_metab"/>
</dbReference>
<evidence type="ECO:0000256" key="2">
    <source>
        <dbReference type="ARBA" id="ARBA00023239"/>
    </source>
</evidence>
<evidence type="ECO:0000256" key="1">
    <source>
        <dbReference type="ARBA" id="ARBA00022723"/>
    </source>
</evidence>
<feature type="domain" description="Class II aldolase/adducin N-terminal" evidence="3">
    <location>
        <begin position="7"/>
        <end position="183"/>
    </location>
</feature>